<dbReference type="AlphaFoldDB" id="A0A8J4UMJ2"/>
<proteinExistence type="predicted"/>
<name>A0A8J4UMJ2_CLAMG</name>
<dbReference type="Proteomes" id="UP000727407">
    <property type="component" value="Unassembled WGS sequence"/>
</dbReference>
<accession>A0A8J4UMJ2</accession>
<evidence type="ECO:0000313" key="2">
    <source>
        <dbReference type="Proteomes" id="UP000727407"/>
    </source>
</evidence>
<evidence type="ECO:0000313" key="1">
    <source>
        <dbReference type="EMBL" id="KAF5898912.1"/>
    </source>
</evidence>
<reference evidence="1" key="1">
    <citation type="submission" date="2020-07" db="EMBL/GenBank/DDBJ databases">
        <title>Clarias magur genome sequencing, assembly and annotation.</title>
        <authorList>
            <person name="Kushwaha B."/>
            <person name="Kumar R."/>
            <person name="Das P."/>
            <person name="Joshi C.G."/>
            <person name="Kumar D."/>
            <person name="Nagpure N.S."/>
            <person name="Pandey M."/>
            <person name="Agarwal S."/>
            <person name="Srivastava S."/>
            <person name="Singh M."/>
            <person name="Sahoo L."/>
            <person name="Jayasankar P."/>
            <person name="Meher P.K."/>
            <person name="Koringa P.G."/>
            <person name="Iquebal M.A."/>
            <person name="Das S.P."/>
            <person name="Bit A."/>
            <person name="Patnaik S."/>
            <person name="Patel N."/>
            <person name="Shah T.M."/>
            <person name="Hinsu A."/>
            <person name="Jena J.K."/>
        </authorList>
    </citation>
    <scope>NUCLEOTIDE SEQUENCE</scope>
    <source>
        <strain evidence="1">CIFAMagur01</strain>
        <tissue evidence="1">Testis</tissue>
    </source>
</reference>
<dbReference type="EMBL" id="QNUK01000184">
    <property type="protein sequence ID" value="KAF5898912.1"/>
    <property type="molecule type" value="Genomic_DNA"/>
</dbReference>
<comment type="caution">
    <text evidence="1">The sequence shown here is derived from an EMBL/GenBank/DDBJ whole genome shotgun (WGS) entry which is preliminary data.</text>
</comment>
<sequence>MDASAHYQLVLLQKKPIQAPLESSVTVSNRRLPPLVLMCMLQYGRARRTRVTDTG</sequence>
<keyword evidence="2" id="KW-1185">Reference proteome</keyword>
<organism evidence="1 2">
    <name type="scientific">Clarias magur</name>
    <name type="common">Asian catfish</name>
    <name type="synonym">Macropteronotus magur</name>
    <dbReference type="NCBI Taxonomy" id="1594786"/>
    <lineage>
        <taxon>Eukaryota</taxon>
        <taxon>Metazoa</taxon>
        <taxon>Chordata</taxon>
        <taxon>Craniata</taxon>
        <taxon>Vertebrata</taxon>
        <taxon>Euteleostomi</taxon>
        <taxon>Actinopterygii</taxon>
        <taxon>Neopterygii</taxon>
        <taxon>Teleostei</taxon>
        <taxon>Ostariophysi</taxon>
        <taxon>Siluriformes</taxon>
        <taxon>Clariidae</taxon>
        <taxon>Clarias</taxon>
    </lineage>
</organism>
<gene>
    <name evidence="1" type="ORF">DAT39_011366</name>
</gene>
<protein>
    <submittedName>
        <fullName evidence="1">Uncharacterized protein</fullName>
    </submittedName>
</protein>